<dbReference type="OrthoDB" id="424228at2"/>
<dbReference type="AlphaFoldDB" id="A0A2D2PZV6"/>
<keyword evidence="2" id="KW-1185">Reference proteome</keyword>
<proteinExistence type="predicted"/>
<reference evidence="2" key="2">
    <citation type="journal article" date="2022" name="Front. Microbiol.">
        <title>Comparative Genomic Analysis Revealed Distinct Molecular Components and Organization of CO2-Concentrating Mechanism in Thermophilic Cyanobacteria.</title>
        <authorList>
            <person name="Tang J."/>
            <person name="Zhou H."/>
            <person name="Yao D."/>
            <person name="Riaz S."/>
            <person name="You D."/>
            <person name="Klepacz-Smolka A."/>
            <person name="Daroch M."/>
        </authorList>
    </citation>
    <scope>NUCLEOTIDE SEQUENCE [LARGE SCALE GENOMIC DNA]</scope>
    <source>
        <strain evidence="2">PCC 6715</strain>
    </source>
</reference>
<protein>
    <submittedName>
        <fullName evidence="1">Uncharacterized protein</fullName>
    </submittedName>
</protein>
<reference evidence="1 2" key="1">
    <citation type="submission" date="2016-11" db="EMBL/GenBank/DDBJ databases">
        <title>Complete genome sequence of thermophilic cyanobacteria strain Synechococcus sp. PCC6715.</title>
        <authorList>
            <person name="Tang J."/>
            <person name="Daroch M."/>
            <person name="Liang Y."/>
            <person name="Jiang D."/>
            <person name="Shah M."/>
        </authorList>
    </citation>
    <scope>NUCLEOTIDE SEQUENCE [LARGE SCALE GENOMIC DNA]</scope>
    <source>
        <strain evidence="1 2">PCC 6715</strain>
    </source>
</reference>
<dbReference type="RefSeq" id="WP_099797753.1">
    <property type="nucleotide sequence ID" value="NZ_CP018092.1"/>
</dbReference>
<dbReference type="EMBL" id="CP018092">
    <property type="protein sequence ID" value="ATS17577.1"/>
    <property type="molecule type" value="Genomic_DNA"/>
</dbReference>
<name>A0A2D2PZV6_PARLV</name>
<accession>A0A2D2PZV6</accession>
<evidence type="ECO:0000313" key="1">
    <source>
        <dbReference type="EMBL" id="ATS17577.1"/>
    </source>
</evidence>
<sequence>MTYHKLWFQQTARQLKVLRPFPAFEIVQGFIHTYLPKLVDDMDGRGLDLTDPYHWWESIYIDGILELENSQGVTLSVAVGIIEQWRNANTALRMITAPRMVELRHSLNLEQHWLFYVSSRKPYPESVWIDLLYEQADKPPPESRCSIIEVVEPDL</sequence>
<evidence type="ECO:0000313" key="2">
    <source>
        <dbReference type="Proteomes" id="UP000231057"/>
    </source>
</evidence>
<dbReference type="KEGG" id="slw:BRW62_01130"/>
<gene>
    <name evidence="1" type="ORF">BRW62_01130</name>
</gene>
<dbReference type="Proteomes" id="UP000231057">
    <property type="component" value="Chromosome"/>
</dbReference>
<organism evidence="1 2">
    <name type="scientific">Parathermosynechococcus lividus PCC 6715</name>
    <dbReference type="NCBI Taxonomy" id="1917166"/>
    <lineage>
        <taxon>Bacteria</taxon>
        <taxon>Bacillati</taxon>
        <taxon>Cyanobacteriota</taxon>
        <taxon>Cyanophyceae</taxon>
        <taxon>Acaryochloridales</taxon>
        <taxon>Thermosynechococcaceae</taxon>
        <taxon>Parathermosynechococcus</taxon>
    </lineage>
</organism>